<dbReference type="AlphaFoldDB" id="A0A494X9F0"/>
<evidence type="ECO:0000313" key="2">
    <source>
        <dbReference type="Proteomes" id="UP000270342"/>
    </source>
</evidence>
<dbReference type="RefSeq" id="WP_121091276.1">
    <property type="nucleotide sequence ID" value="NZ_RBZU01000019.1"/>
</dbReference>
<reference evidence="1 2" key="1">
    <citation type="submission" date="2018-10" db="EMBL/GenBank/DDBJ databases">
        <title>Robbsia sp. DHC34, isolated from soil.</title>
        <authorList>
            <person name="Gao Z.-H."/>
            <person name="Qiu L.-H."/>
        </authorList>
    </citation>
    <scope>NUCLEOTIDE SEQUENCE [LARGE SCALE GENOMIC DNA]</scope>
    <source>
        <strain evidence="1 2">DHC34</strain>
    </source>
</reference>
<accession>A0A494X9F0</accession>
<evidence type="ECO:0000313" key="1">
    <source>
        <dbReference type="EMBL" id="RKP44729.1"/>
    </source>
</evidence>
<name>A0A494X9F0_9BURK</name>
<dbReference type="OrthoDB" id="8965566at2"/>
<proteinExistence type="predicted"/>
<dbReference type="EMBL" id="RBZU01000019">
    <property type="protein sequence ID" value="RKP44729.1"/>
    <property type="molecule type" value="Genomic_DNA"/>
</dbReference>
<organism evidence="1 2">
    <name type="scientific">Pararobbsia silviterrae</name>
    <dbReference type="NCBI Taxonomy" id="1792498"/>
    <lineage>
        <taxon>Bacteria</taxon>
        <taxon>Pseudomonadati</taxon>
        <taxon>Pseudomonadota</taxon>
        <taxon>Betaproteobacteria</taxon>
        <taxon>Burkholderiales</taxon>
        <taxon>Burkholderiaceae</taxon>
        <taxon>Pararobbsia</taxon>
    </lineage>
</organism>
<gene>
    <name evidence="1" type="ORF">D7S86_27290</name>
</gene>
<comment type="caution">
    <text evidence="1">The sequence shown here is derived from an EMBL/GenBank/DDBJ whole genome shotgun (WGS) entry which is preliminary data.</text>
</comment>
<protein>
    <submittedName>
        <fullName evidence="1">Uncharacterized protein</fullName>
    </submittedName>
</protein>
<sequence>MTDKTKPESGPLYMRAIACPHDIESKSITLHFDPTQAGHNALNQLALRLSTAETTIKQTQRDLVKDAIDSAISFGYLGTNPPASLDHWLAPFWLNGRTAAIGDRLRSAVSFTVARLKGTAKMAAGRITLAPGDEDAVALEQALAPYIAGEGKVPGLKAARALVAAIKDRWDSGGDDRMQQRELAGIVADAMLDEIDQAIEEATHANESTPERHAETPLTTRLSAAAGILAGHGYSDCSAAVFEASKALMLTPREEATA</sequence>
<keyword evidence="2" id="KW-1185">Reference proteome</keyword>
<dbReference type="Proteomes" id="UP000270342">
    <property type="component" value="Unassembled WGS sequence"/>
</dbReference>